<sequence>MTLPALIPWQDVHARLLVIFPEGTPDRAILVREMTARTIFVALYIGAVAGSDVWLAPRHVVRMSDAQAARQDADARATYYAVMSAANSPSPPGRWYAENTREPLRDEVIRNGLVPVNAIVERAGVPTTSPKGRYALQADFASLFRPGLQGAALEAEAAEWRRRNMSPAALARAALVRASASTSAANIMVQCPGGPSVVLPPGPSPAITKAVVEVFAPAFLGNPRVAWISDSASKAPFRDPPLEKALGITLDAATLLPDVVLVDLDPPGRAGEVLIVFVEVVASDGPITEQRQRALLDLITAAPRAYRPQDAAFVTAYMDRGADPARRTLPGLAWRSFAWFVSEPDKLVQMHDGSTAARKLAALL</sequence>
<evidence type="ECO:0000313" key="3">
    <source>
        <dbReference type="EMBL" id="GGG47084.1"/>
    </source>
</evidence>
<protein>
    <submittedName>
        <fullName evidence="3">Restriction endonuclease</fullName>
    </submittedName>
</protein>
<feature type="domain" description="BsuBI/PstI restriction endonuclease" evidence="1">
    <location>
        <begin position="188"/>
        <end position="352"/>
    </location>
</feature>
<dbReference type="InterPro" id="IPR009528">
    <property type="entry name" value="Restrct_endonuc_II_BsuBI_C"/>
</dbReference>
<comment type="caution">
    <text evidence="3">The sequence shown here is derived from an EMBL/GenBank/DDBJ whole genome shotgun (WGS) entry which is preliminary data.</text>
</comment>
<dbReference type="InterPro" id="IPR041963">
    <property type="entry name" value="BsuBI/PstI_C_sf"/>
</dbReference>
<dbReference type="Gene3D" id="1.10.10.1820">
    <property type="entry name" value="BsuBI/PstI restriction endonuclease-like"/>
    <property type="match status" value="1"/>
</dbReference>
<dbReference type="InterPro" id="IPR041962">
    <property type="entry name" value="BsuBI/PstI_N_sf"/>
</dbReference>
<proteinExistence type="predicted"/>
<dbReference type="GO" id="GO:0003677">
    <property type="term" value="F:DNA binding"/>
    <property type="evidence" value="ECO:0007669"/>
    <property type="project" value="InterPro"/>
</dbReference>
<dbReference type="AlphaFoldDB" id="A0A8J2ZEN0"/>
<keyword evidence="4" id="KW-1185">Reference proteome</keyword>
<dbReference type="GO" id="GO:0009036">
    <property type="term" value="F:type II site-specific deoxyribonuclease activity"/>
    <property type="evidence" value="ECO:0007669"/>
    <property type="project" value="InterPro"/>
</dbReference>
<keyword evidence="3" id="KW-0540">Nuclease</keyword>
<dbReference type="Pfam" id="PF06616">
    <property type="entry name" value="BsuBI_PstI_RE"/>
    <property type="match status" value="1"/>
</dbReference>
<dbReference type="GO" id="GO:0000287">
    <property type="term" value="F:magnesium ion binding"/>
    <property type="evidence" value="ECO:0007669"/>
    <property type="project" value="InterPro"/>
</dbReference>
<organism evidence="3 4">
    <name type="scientific">Caldovatus sediminis</name>
    <dbReference type="NCBI Taxonomy" id="2041189"/>
    <lineage>
        <taxon>Bacteria</taxon>
        <taxon>Pseudomonadati</taxon>
        <taxon>Pseudomonadota</taxon>
        <taxon>Alphaproteobacteria</taxon>
        <taxon>Acetobacterales</taxon>
        <taxon>Roseomonadaceae</taxon>
        <taxon>Caldovatus</taxon>
    </lineage>
</organism>
<dbReference type="RefSeq" id="WP_188903129.1">
    <property type="nucleotide sequence ID" value="NZ_BMKS01000016.1"/>
</dbReference>
<keyword evidence="3" id="KW-0255">Endonuclease</keyword>
<name>A0A8J2ZEN0_9PROT</name>
<gene>
    <name evidence="3" type="ORF">GCM10010964_38040</name>
</gene>
<evidence type="ECO:0000259" key="2">
    <source>
        <dbReference type="Pfam" id="PF17728"/>
    </source>
</evidence>
<dbReference type="Pfam" id="PF17728">
    <property type="entry name" value="BsuBI_PstI_RE_N"/>
    <property type="match status" value="1"/>
</dbReference>
<reference evidence="3 4" key="1">
    <citation type="journal article" date="2014" name="Int. J. Syst. Evol. Microbiol.">
        <title>Complete genome sequence of Corynebacterium casei LMG S-19264T (=DSM 44701T), isolated from a smear-ripened cheese.</title>
        <authorList>
            <consortium name="US DOE Joint Genome Institute (JGI-PGF)"/>
            <person name="Walter F."/>
            <person name="Albersmeier A."/>
            <person name="Kalinowski J."/>
            <person name="Ruckert C."/>
        </authorList>
    </citation>
    <scope>NUCLEOTIDE SEQUENCE [LARGE SCALE GENOMIC DNA]</scope>
    <source>
        <strain evidence="3 4">CGMCC 1.16330</strain>
    </source>
</reference>
<dbReference type="Gene3D" id="3.40.1350.80">
    <property type="match status" value="1"/>
</dbReference>
<dbReference type="Proteomes" id="UP000597507">
    <property type="component" value="Unassembled WGS sequence"/>
</dbReference>
<evidence type="ECO:0000313" key="4">
    <source>
        <dbReference type="Proteomes" id="UP000597507"/>
    </source>
</evidence>
<keyword evidence="3" id="KW-0378">Hydrolase</keyword>
<evidence type="ECO:0000259" key="1">
    <source>
        <dbReference type="Pfam" id="PF06616"/>
    </source>
</evidence>
<feature type="domain" description="BsuBI/PstI restriction endonuclease HTH" evidence="2">
    <location>
        <begin position="10"/>
        <end position="173"/>
    </location>
</feature>
<dbReference type="InterPro" id="IPR041454">
    <property type="entry name" value="BsuBI/PstI_N"/>
</dbReference>
<dbReference type="EMBL" id="BMKS01000016">
    <property type="protein sequence ID" value="GGG47084.1"/>
    <property type="molecule type" value="Genomic_DNA"/>
</dbReference>
<dbReference type="GO" id="GO:0009307">
    <property type="term" value="P:DNA restriction-modification system"/>
    <property type="evidence" value="ECO:0007669"/>
    <property type="project" value="InterPro"/>
</dbReference>
<accession>A0A8J2ZEN0</accession>